<evidence type="ECO:0000313" key="1">
    <source>
        <dbReference type="EMBL" id="CAB4793361.1"/>
    </source>
</evidence>
<dbReference type="AlphaFoldDB" id="A0A6J6X821"/>
<proteinExistence type="predicted"/>
<organism evidence="1">
    <name type="scientific">freshwater metagenome</name>
    <dbReference type="NCBI Taxonomy" id="449393"/>
    <lineage>
        <taxon>unclassified sequences</taxon>
        <taxon>metagenomes</taxon>
        <taxon>ecological metagenomes</taxon>
    </lineage>
</organism>
<gene>
    <name evidence="1" type="ORF">UFOPK2969_01006</name>
</gene>
<dbReference type="EMBL" id="CAFAAD010000068">
    <property type="protein sequence ID" value="CAB4793361.1"/>
    <property type="molecule type" value="Genomic_DNA"/>
</dbReference>
<name>A0A6J6X821_9ZZZZ</name>
<sequence>MAIALERATTTQLRTLERIGCLDLSLDEILEIQSVFTETGALADIELSISQLTVQAINTLEMIDITIEALQALEALAIYVGTRDL</sequence>
<accession>A0A6J6X821</accession>
<reference evidence="1" key="1">
    <citation type="submission" date="2020-05" db="EMBL/GenBank/DDBJ databases">
        <authorList>
            <person name="Chiriac C."/>
            <person name="Salcher M."/>
            <person name="Ghai R."/>
            <person name="Kavagutti S V."/>
        </authorList>
    </citation>
    <scope>NUCLEOTIDE SEQUENCE</scope>
</reference>
<protein>
    <submittedName>
        <fullName evidence="1">Unannotated protein</fullName>
    </submittedName>
</protein>
<dbReference type="InterPro" id="IPR008949">
    <property type="entry name" value="Isoprenoid_synthase_dom_sf"/>
</dbReference>
<dbReference type="Gene3D" id="1.10.600.10">
    <property type="entry name" value="Farnesyl Diphosphate Synthase"/>
    <property type="match status" value="1"/>
</dbReference>